<dbReference type="AlphaFoldDB" id="A0AB72Z5U8"/>
<keyword evidence="2" id="KW-1185">Reference proteome</keyword>
<reference evidence="1 2" key="1">
    <citation type="submission" date="2011-08" db="EMBL/GenBank/DDBJ databases">
        <authorList>
            <person name="Weinstock G."/>
            <person name="Sodergren E."/>
            <person name="Clifton S."/>
            <person name="Fulton L."/>
            <person name="Fulton B."/>
            <person name="Courtney L."/>
            <person name="Fronick C."/>
            <person name="Harrison M."/>
            <person name="Strong C."/>
            <person name="Farmer C."/>
            <person name="Delahaunty K."/>
            <person name="Markovic C."/>
            <person name="Hall O."/>
            <person name="Minx P."/>
            <person name="Tomlinson C."/>
            <person name="Mitreva M."/>
            <person name="Hou S."/>
            <person name="Chen J."/>
            <person name="Wollam A."/>
            <person name="Pepin K.H."/>
            <person name="Johnson M."/>
            <person name="Bhonagiri V."/>
            <person name="Zhang X."/>
            <person name="Suruliraj S."/>
            <person name="Warren W."/>
            <person name="Chinwalla A."/>
            <person name="Mardis E.R."/>
            <person name="Wilson R.K."/>
        </authorList>
    </citation>
    <scope>NUCLEOTIDE SEQUENCE [LARGE SCALE GENOMIC DNA]</scope>
    <source>
        <strain evidence="1 2">ATCC 33091</strain>
    </source>
</reference>
<accession>A0AB72Z5U8</accession>
<dbReference type="Proteomes" id="UP000003597">
    <property type="component" value="Unassembled WGS sequence"/>
</dbReference>
<name>A0AB72Z5U8_LISIO</name>
<evidence type="ECO:0000313" key="2">
    <source>
        <dbReference type="Proteomes" id="UP000003597"/>
    </source>
</evidence>
<evidence type="ECO:0000313" key="1">
    <source>
        <dbReference type="EMBL" id="EHN60220.1"/>
    </source>
</evidence>
<sequence length="136" mass="16205">MESRALDQAEVIRMSKIIYELKMFSSNLIKEPEFIIDGMKNILKIEGYDDEGRINKVKVELDSVLCYKKTSTRFTPKLYDSYDKIVELLDSDWLNELKAINNEYYDFWKPKHFILFLDGIGMYEFIACEIEINEYE</sequence>
<organism evidence="1 2">
    <name type="scientific">Listeria innocua ATCC 33091</name>
    <dbReference type="NCBI Taxonomy" id="1002366"/>
    <lineage>
        <taxon>Bacteria</taxon>
        <taxon>Bacillati</taxon>
        <taxon>Bacillota</taxon>
        <taxon>Bacilli</taxon>
        <taxon>Bacillales</taxon>
        <taxon>Listeriaceae</taxon>
        <taxon>Listeria</taxon>
    </lineage>
</organism>
<comment type="caution">
    <text evidence="1">The sequence shown here is derived from an EMBL/GenBank/DDBJ whole genome shotgun (WGS) entry which is preliminary data.</text>
</comment>
<gene>
    <name evidence="1" type="ORF">HMPREF0557_02820</name>
</gene>
<proteinExistence type="predicted"/>
<protein>
    <submittedName>
        <fullName evidence="1">Uncharacterized protein</fullName>
    </submittedName>
</protein>
<dbReference type="EMBL" id="AGCN01000042">
    <property type="protein sequence ID" value="EHN60220.1"/>
    <property type="molecule type" value="Genomic_DNA"/>
</dbReference>